<feature type="binding site" evidence="5">
    <location>
        <position position="28"/>
    </location>
    <ligand>
        <name>Fe cation</name>
        <dbReference type="ChEBI" id="CHEBI:24875"/>
        <note>catalytic</note>
    </ligand>
</feature>
<proteinExistence type="inferred from homology"/>
<dbReference type="EMBL" id="CAJOBH010225194">
    <property type="protein sequence ID" value="CAF5046925.1"/>
    <property type="molecule type" value="Genomic_DNA"/>
</dbReference>
<keyword evidence="4 5" id="KW-0408">Iron</keyword>
<evidence type="ECO:0000256" key="4">
    <source>
        <dbReference type="ARBA" id="ARBA00023004"/>
    </source>
</evidence>
<keyword evidence="2 5" id="KW-0479">Metal-binding</keyword>
<evidence type="ECO:0000256" key="1">
    <source>
        <dbReference type="ARBA" id="ARBA00006787"/>
    </source>
</evidence>
<evidence type="ECO:0000256" key="2">
    <source>
        <dbReference type="ARBA" id="ARBA00022723"/>
    </source>
</evidence>
<comment type="similarity">
    <text evidence="1">Belongs to the carotenoid oxygenase family.</text>
</comment>
<dbReference type="Pfam" id="PF03055">
    <property type="entry name" value="RPE65"/>
    <property type="match status" value="1"/>
</dbReference>
<dbReference type="PANTHER" id="PTHR10543">
    <property type="entry name" value="BETA-CAROTENE DIOXYGENASE"/>
    <property type="match status" value="1"/>
</dbReference>
<sequence>KPTYFRIISLDTGEQIARIPGPAFFMFHHINSYQSKDNKKKITVDICGFDDPQIINELYLDKLRENIFPSGAGYLRRFELDLDANTCIESNAKAREPKGIHRESYANSLVPVQFELPRINPIFITKPYRYIYAVRAPPGRFFDGLIKLDVESKQQVAVWEEPCSSPSEPIFVPRPDANHDQEDDGVVLSIILEQHAKRSFILVLDGITFKELARAYLPIHIPLSFH</sequence>
<evidence type="ECO:0000313" key="7">
    <source>
        <dbReference type="Proteomes" id="UP000681967"/>
    </source>
</evidence>
<feature type="non-terminal residue" evidence="6">
    <location>
        <position position="226"/>
    </location>
</feature>
<protein>
    <submittedName>
        <fullName evidence="6">Uncharacterized protein</fullName>
    </submittedName>
</protein>
<dbReference type="GO" id="GO:0046872">
    <property type="term" value="F:metal ion binding"/>
    <property type="evidence" value="ECO:0007669"/>
    <property type="project" value="UniProtKB-KW"/>
</dbReference>
<dbReference type="GO" id="GO:0016121">
    <property type="term" value="P:carotene catabolic process"/>
    <property type="evidence" value="ECO:0007669"/>
    <property type="project" value="TreeGrafter"/>
</dbReference>
<evidence type="ECO:0000256" key="5">
    <source>
        <dbReference type="PIRSR" id="PIRSR604294-1"/>
    </source>
</evidence>
<feature type="non-terminal residue" evidence="6">
    <location>
        <position position="1"/>
    </location>
</feature>
<evidence type="ECO:0000256" key="3">
    <source>
        <dbReference type="ARBA" id="ARBA00023002"/>
    </source>
</evidence>
<dbReference type="GO" id="GO:0010436">
    <property type="term" value="F:carotenoid dioxygenase activity"/>
    <property type="evidence" value="ECO:0007669"/>
    <property type="project" value="TreeGrafter"/>
</dbReference>
<evidence type="ECO:0000313" key="6">
    <source>
        <dbReference type="EMBL" id="CAF5046925.1"/>
    </source>
</evidence>
<keyword evidence="3" id="KW-0560">Oxidoreductase</keyword>
<feature type="binding site" evidence="5">
    <location>
        <position position="226"/>
    </location>
    <ligand>
        <name>Fe cation</name>
        <dbReference type="ChEBI" id="CHEBI:24875"/>
        <note>catalytic</note>
    </ligand>
</feature>
<dbReference type="AlphaFoldDB" id="A0A8S3E5Q3"/>
<reference evidence="6" key="1">
    <citation type="submission" date="2021-02" db="EMBL/GenBank/DDBJ databases">
        <authorList>
            <person name="Nowell W R."/>
        </authorList>
    </citation>
    <scope>NUCLEOTIDE SEQUENCE</scope>
</reference>
<dbReference type="InterPro" id="IPR004294">
    <property type="entry name" value="Carotenoid_Oase"/>
</dbReference>
<organism evidence="6 7">
    <name type="scientific">Rotaria magnacalcarata</name>
    <dbReference type="NCBI Taxonomy" id="392030"/>
    <lineage>
        <taxon>Eukaryota</taxon>
        <taxon>Metazoa</taxon>
        <taxon>Spiralia</taxon>
        <taxon>Gnathifera</taxon>
        <taxon>Rotifera</taxon>
        <taxon>Eurotatoria</taxon>
        <taxon>Bdelloidea</taxon>
        <taxon>Philodinida</taxon>
        <taxon>Philodinidae</taxon>
        <taxon>Rotaria</taxon>
    </lineage>
</organism>
<dbReference type="PANTHER" id="PTHR10543:SF24">
    <property type="entry name" value="CAROTENOID ISOMEROOXYGENASE"/>
    <property type="match status" value="1"/>
</dbReference>
<accession>A0A8S3E5Q3</accession>
<comment type="caution">
    <text evidence="6">The sequence shown here is derived from an EMBL/GenBank/DDBJ whole genome shotgun (WGS) entry which is preliminary data.</text>
</comment>
<name>A0A8S3E5Q3_9BILA</name>
<gene>
    <name evidence="6" type="ORF">BYL167_LOCUS57594</name>
</gene>
<comment type="cofactor">
    <cofactor evidence="5">
        <name>Fe(2+)</name>
        <dbReference type="ChEBI" id="CHEBI:29033"/>
    </cofactor>
    <text evidence="5">Binds 1 Fe(2+) ion per subunit.</text>
</comment>
<dbReference type="Proteomes" id="UP000681967">
    <property type="component" value="Unassembled WGS sequence"/>
</dbReference>